<dbReference type="Proteomes" id="UP001060085">
    <property type="component" value="Linkage Group LG06"/>
</dbReference>
<gene>
    <name evidence="1" type="ORF">M9H77_25056</name>
</gene>
<dbReference type="EMBL" id="CM044706">
    <property type="protein sequence ID" value="KAI5656263.1"/>
    <property type="molecule type" value="Genomic_DNA"/>
</dbReference>
<organism evidence="1 2">
    <name type="scientific">Catharanthus roseus</name>
    <name type="common">Madagascar periwinkle</name>
    <name type="synonym">Vinca rosea</name>
    <dbReference type="NCBI Taxonomy" id="4058"/>
    <lineage>
        <taxon>Eukaryota</taxon>
        <taxon>Viridiplantae</taxon>
        <taxon>Streptophyta</taxon>
        <taxon>Embryophyta</taxon>
        <taxon>Tracheophyta</taxon>
        <taxon>Spermatophyta</taxon>
        <taxon>Magnoliopsida</taxon>
        <taxon>eudicotyledons</taxon>
        <taxon>Gunneridae</taxon>
        <taxon>Pentapetalae</taxon>
        <taxon>asterids</taxon>
        <taxon>lamiids</taxon>
        <taxon>Gentianales</taxon>
        <taxon>Apocynaceae</taxon>
        <taxon>Rauvolfioideae</taxon>
        <taxon>Vinceae</taxon>
        <taxon>Catharanthinae</taxon>
        <taxon>Catharanthus</taxon>
    </lineage>
</organism>
<sequence length="232" mass="26374">MFERSSAAASAPKASAWTVQFPLNEMEVGLQSISATAYGKHGSKRRFDDTQVRSLETIFETEARPELRVKQQLANKLGLQPRQVAIWFQNKRARSKSKQIEREYNVLKASYDSLASKYESLKKENESLLIQVEKLRTLTAKMDSEEHHDKEDIKLVINDKLNFPLETYSTQLNMSICHKTNDDELDYLGQKSTGLDVAQIADVSLTSPENGCSLESTDLVDNSSCNSNWWEF</sequence>
<reference evidence="2" key="1">
    <citation type="journal article" date="2023" name="Nat. Plants">
        <title>Single-cell RNA sequencing provides a high-resolution roadmap for understanding the multicellular compartmentation of specialized metabolism.</title>
        <authorList>
            <person name="Sun S."/>
            <person name="Shen X."/>
            <person name="Li Y."/>
            <person name="Li Y."/>
            <person name="Wang S."/>
            <person name="Li R."/>
            <person name="Zhang H."/>
            <person name="Shen G."/>
            <person name="Guo B."/>
            <person name="Wei J."/>
            <person name="Xu J."/>
            <person name="St-Pierre B."/>
            <person name="Chen S."/>
            <person name="Sun C."/>
        </authorList>
    </citation>
    <scope>NUCLEOTIDE SEQUENCE [LARGE SCALE GENOMIC DNA]</scope>
</reference>
<evidence type="ECO:0000313" key="1">
    <source>
        <dbReference type="EMBL" id="KAI5656263.1"/>
    </source>
</evidence>
<accession>A0ACC0A5U5</accession>
<name>A0ACC0A5U5_CATRO</name>
<comment type="caution">
    <text evidence="1">The sequence shown here is derived from an EMBL/GenBank/DDBJ whole genome shotgun (WGS) entry which is preliminary data.</text>
</comment>
<proteinExistence type="predicted"/>
<evidence type="ECO:0000313" key="2">
    <source>
        <dbReference type="Proteomes" id="UP001060085"/>
    </source>
</evidence>
<keyword evidence="2" id="KW-1185">Reference proteome</keyword>
<protein>
    <submittedName>
        <fullName evidence="1">Uncharacterized protein</fullName>
    </submittedName>
</protein>